<dbReference type="PANTHER" id="PTHR33969">
    <property type="entry name" value="SEGREGATION AND CONDENSATION PROTEIN A"/>
    <property type="match status" value="1"/>
</dbReference>
<dbReference type="KEGG" id="mbq:K668_03830"/>
<sequence>MNNEVLQPNAENKFDIKLENFDGPLDLLLALVQEKNVNIMDVDVFELATAYLKIIEDLQENEIDVASDYLVMAATLLALKTKMLLFTPEQKPEIEEDKRELLRRLYEYQQIKEVTKVLREHEESRKEIFIKSPSNIDEFLVDDDKSALDGSSNPLKLITVLRKMFERTYAQQLRRTKLETFNLTPKDQIPFILNLFDSCDKVSFEMIFKQPSLNHFVITLLAVLDLSRRQIIRMYQDEQFGEIRFEKGPEYEK</sequence>
<accession>A0A059Y9E8</accession>
<dbReference type="AlphaFoldDB" id="A0A059Y9E8"/>
<evidence type="ECO:0000313" key="4">
    <source>
        <dbReference type="EMBL" id="AIA34336.1"/>
    </source>
</evidence>
<comment type="subcellular location">
    <subcellularLocation>
        <location evidence="3">Cytoplasm</location>
    </subcellularLocation>
    <text evidence="3">Associated with two foci at the outer edges of the nucleoid region in young cells, and at four foci within both cell halves in older cells.</text>
</comment>
<dbReference type="Gene3D" id="6.10.250.2410">
    <property type="match status" value="1"/>
</dbReference>
<evidence type="ECO:0000256" key="3">
    <source>
        <dbReference type="HAMAP-Rule" id="MF_01805"/>
    </source>
</evidence>
<evidence type="ECO:0000256" key="2">
    <source>
        <dbReference type="ARBA" id="ARBA00044777"/>
    </source>
</evidence>
<dbReference type="InterPro" id="IPR023093">
    <property type="entry name" value="ScpA-like_C"/>
</dbReference>
<dbReference type="HAMAP" id="MF_01805">
    <property type="entry name" value="ScpA"/>
    <property type="match status" value="1"/>
</dbReference>
<name>A0A059Y9E8_MYCBV</name>
<dbReference type="HOGENOM" id="CLU_038686_3_1_14"/>
<keyword evidence="1 3" id="KW-0159">Chromosome partition</keyword>
<gene>
    <name evidence="3 4" type="primary">scpA</name>
    <name evidence="4" type="ORF">K668_03830</name>
</gene>
<dbReference type="GO" id="GO:0006260">
    <property type="term" value="P:DNA replication"/>
    <property type="evidence" value="ECO:0007669"/>
    <property type="project" value="UniProtKB-UniRule"/>
</dbReference>
<keyword evidence="3" id="KW-0963">Cytoplasm</keyword>
<dbReference type="EMBL" id="CP005933">
    <property type="protein sequence ID" value="AIA34336.1"/>
    <property type="molecule type" value="Genomic_DNA"/>
</dbReference>
<dbReference type="PATRIC" id="fig|1316930.3.peg.782"/>
<dbReference type="GeneID" id="31508170"/>
<dbReference type="Proteomes" id="UP000027182">
    <property type="component" value="Chromosome"/>
</dbReference>
<reference evidence="4 5" key="1">
    <citation type="submission" date="2013-04" db="EMBL/GenBank/DDBJ databases">
        <authorList>
            <person name="Lin L."/>
            <person name="Zeng Z."/>
            <person name="Xie J."/>
            <person name="Luo L."/>
            <person name="Yang Z."/>
            <person name="Liang W."/>
            <person name="Lin H."/>
            <person name="Dong C."/>
            <person name="Sun Y."/>
        </authorList>
    </citation>
    <scope>NUCLEOTIDE SEQUENCE [LARGE SCALE GENOMIC DNA]</scope>
    <source>
        <strain evidence="4 5">CQ-W70</strain>
    </source>
</reference>
<dbReference type="RefSeq" id="WP_013955071.1">
    <property type="nucleotide sequence ID" value="NZ_CP005933.1"/>
</dbReference>
<dbReference type="GO" id="GO:0005737">
    <property type="term" value="C:cytoplasm"/>
    <property type="evidence" value="ECO:0007669"/>
    <property type="project" value="UniProtKB-SubCell"/>
</dbReference>
<comment type="subunit">
    <text evidence="3">Component of a cohesin-like complex composed of ScpA, ScpB and the Smc homodimer, in which ScpA and ScpB bind to the head domain of Smc. The presence of the three proteins is required for the association of the complex with DNA.</text>
</comment>
<dbReference type="GO" id="GO:0007059">
    <property type="term" value="P:chromosome segregation"/>
    <property type="evidence" value="ECO:0007669"/>
    <property type="project" value="UniProtKB-UniRule"/>
</dbReference>
<comment type="function">
    <text evidence="3">Participates in chromosomal partition during cell division. May act via the formation of a condensin-like complex containing Smc and ScpB that pull DNA away from mid-cell into both cell halves.</text>
</comment>
<dbReference type="GO" id="GO:0051301">
    <property type="term" value="P:cell division"/>
    <property type="evidence" value="ECO:0007669"/>
    <property type="project" value="UniProtKB-KW"/>
</dbReference>
<organism evidence="4 5">
    <name type="scientific">Mycoplasmopsis bovis CQ-W70</name>
    <dbReference type="NCBI Taxonomy" id="1316930"/>
    <lineage>
        <taxon>Bacteria</taxon>
        <taxon>Bacillati</taxon>
        <taxon>Mycoplasmatota</taxon>
        <taxon>Mycoplasmoidales</taxon>
        <taxon>Metamycoplasmataceae</taxon>
        <taxon>Mycoplasmopsis</taxon>
    </lineage>
</organism>
<dbReference type="NCBIfam" id="NF000994">
    <property type="entry name" value="PRK00104.1-3"/>
    <property type="match status" value="1"/>
</dbReference>
<dbReference type="Pfam" id="PF02616">
    <property type="entry name" value="SMC_ScpA"/>
    <property type="match status" value="1"/>
</dbReference>
<keyword evidence="3" id="KW-0132">Cell division</keyword>
<protein>
    <recommendedName>
        <fullName evidence="2 3">Segregation and condensation protein A</fullName>
    </recommendedName>
</protein>
<evidence type="ECO:0000256" key="1">
    <source>
        <dbReference type="ARBA" id="ARBA00022829"/>
    </source>
</evidence>
<evidence type="ECO:0000313" key="5">
    <source>
        <dbReference type="Proteomes" id="UP000027182"/>
    </source>
</evidence>
<keyword evidence="3" id="KW-0131">Cell cycle</keyword>
<dbReference type="InterPro" id="IPR003768">
    <property type="entry name" value="ScpA"/>
</dbReference>
<proteinExistence type="inferred from homology"/>
<dbReference type="Gene3D" id="1.10.10.580">
    <property type="entry name" value="Structural maintenance of chromosome 1. Chain E"/>
    <property type="match status" value="1"/>
</dbReference>
<dbReference type="PANTHER" id="PTHR33969:SF2">
    <property type="entry name" value="SEGREGATION AND CONDENSATION PROTEIN A"/>
    <property type="match status" value="1"/>
</dbReference>
<comment type="similarity">
    <text evidence="3">Belongs to the ScpA family.</text>
</comment>